<dbReference type="HOGENOM" id="CLU_1232300_0_0_1"/>
<dbReference type="Proteomes" id="UP000008144">
    <property type="component" value="Unassembled WGS sequence"/>
</dbReference>
<evidence type="ECO:0000313" key="2">
    <source>
        <dbReference type="Proteomes" id="UP000008144"/>
    </source>
</evidence>
<reference evidence="2" key="1">
    <citation type="journal article" date="2002" name="Science">
        <title>The draft genome of Ciona intestinalis: insights into chordate and vertebrate origins.</title>
        <authorList>
            <person name="Dehal P."/>
            <person name="Satou Y."/>
            <person name="Campbell R.K."/>
            <person name="Chapman J."/>
            <person name="Degnan B."/>
            <person name="De Tomaso A."/>
            <person name="Davidson B."/>
            <person name="Di Gregorio A."/>
            <person name="Gelpke M."/>
            <person name="Goodstein D.M."/>
            <person name="Harafuji N."/>
            <person name="Hastings K.E."/>
            <person name="Ho I."/>
            <person name="Hotta K."/>
            <person name="Huang W."/>
            <person name="Kawashima T."/>
            <person name="Lemaire P."/>
            <person name="Martinez D."/>
            <person name="Meinertzhagen I.A."/>
            <person name="Necula S."/>
            <person name="Nonaka M."/>
            <person name="Putnam N."/>
            <person name="Rash S."/>
            <person name="Saiga H."/>
            <person name="Satake M."/>
            <person name="Terry A."/>
            <person name="Yamada L."/>
            <person name="Wang H.G."/>
            <person name="Awazu S."/>
            <person name="Azumi K."/>
            <person name="Boore J."/>
            <person name="Branno M."/>
            <person name="Chin-Bow S."/>
            <person name="DeSantis R."/>
            <person name="Doyle S."/>
            <person name="Francino P."/>
            <person name="Keys D.N."/>
            <person name="Haga S."/>
            <person name="Hayashi H."/>
            <person name="Hino K."/>
            <person name="Imai K.S."/>
            <person name="Inaba K."/>
            <person name="Kano S."/>
            <person name="Kobayashi K."/>
            <person name="Kobayashi M."/>
            <person name="Lee B.I."/>
            <person name="Makabe K.W."/>
            <person name="Manohar C."/>
            <person name="Matassi G."/>
            <person name="Medina M."/>
            <person name="Mochizuki Y."/>
            <person name="Mount S."/>
            <person name="Morishita T."/>
            <person name="Miura S."/>
            <person name="Nakayama A."/>
            <person name="Nishizaka S."/>
            <person name="Nomoto H."/>
            <person name="Ohta F."/>
            <person name="Oishi K."/>
            <person name="Rigoutsos I."/>
            <person name="Sano M."/>
            <person name="Sasaki A."/>
            <person name="Sasakura Y."/>
            <person name="Shoguchi E."/>
            <person name="Shin-i T."/>
            <person name="Spagnuolo A."/>
            <person name="Stainier D."/>
            <person name="Suzuki M.M."/>
            <person name="Tassy O."/>
            <person name="Takatori N."/>
            <person name="Tokuoka M."/>
            <person name="Yagi K."/>
            <person name="Yoshizaki F."/>
            <person name="Wada S."/>
            <person name="Zhang C."/>
            <person name="Hyatt P.D."/>
            <person name="Larimer F."/>
            <person name="Detter C."/>
            <person name="Doggett N."/>
            <person name="Glavina T."/>
            <person name="Hawkins T."/>
            <person name="Richardson P."/>
            <person name="Lucas S."/>
            <person name="Kohara Y."/>
            <person name="Levine M."/>
            <person name="Satoh N."/>
            <person name="Rokhsar D.S."/>
        </authorList>
    </citation>
    <scope>NUCLEOTIDE SEQUENCE [LARGE SCALE GENOMIC DNA]</scope>
</reference>
<dbReference type="Ensembl" id="ENSCINT00000027615.2">
    <property type="protein sequence ID" value="ENSCINP00000027369.2"/>
    <property type="gene ID" value="ENSCING00000015433.2"/>
</dbReference>
<dbReference type="InterPro" id="IPR011050">
    <property type="entry name" value="Pectin_lyase_fold/virulence"/>
</dbReference>
<dbReference type="OMA" id="EGPCFPR"/>
<reference evidence="1" key="2">
    <citation type="submission" date="2025-08" db="UniProtKB">
        <authorList>
            <consortium name="Ensembl"/>
        </authorList>
    </citation>
    <scope>IDENTIFICATION</scope>
</reference>
<dbReference type="PANTHER" id="PTHR14695:SF7">
    <property type="entry name" value="TESTICULAR SPINDLE-ASSOCIATED PROTEIN SHCBP1L"/>
    <property type="match status" value="1"/>
</dbReference>
<dbReference type="PANTHER" id="PTHR14695">
    <property type="entry name" value="SHC SH2-DOMAIN BINDING PROTEIN 1-RELATED"/>
    <property type="match status" value="1"/>
</dbReference>
<reference evidence="1" key="3">
    <citation type="submission" date="2025-09" db="UniProtKB">
        <authorList>
            <consortium name="Ensembl"/>
        </authorList>
    </citation>
    <scope>IDENTIFICATION</scope>
</reference>
<dbReference type="STRING" id="7719.ENSCINP00000027369"/>
<dbReference type="InterPro" id="IPR045140">
    <property type="entry name" value="SHCBP1-like"/>
</dbReference>
<dbReference type="Gene3D" id="2.160.20.10">
    <property type="entry name" value="Single-stranded right-handed beta-helix, Pectin lyase-like"/>
    <property type="match status" value="1"/>
</dbReference>
<accession>F6X777</accession>
<dbReference type="AlphaFoldDB" id="F6X777"/>
<evidence type="ECO:0008006" key="3">
    <source>
        <dbReference type="Google" id="ProtNLM"/>
    </source>
</evidence>
<keyword evidence="2" id="KW-1185">Reference proteome</keyword>
<name>F6X777_CIOIN</name>
<dbReference type="GeneTree" id="ENSGT00940000161173"/>
<proteinExistence type="predicted"/>
<dbReference type="InterPro" id="IPR012334">
    <property type="entry name" value="Pectin_lyas_fold"/>
</dbReference>
<dbReference type="SUPFAM" id="SSF51126">
    <property type="entry name" value="Pectin lyase-like"/>
    <property type="match status" value="1"/>
</dbReference>
<protein>
    <recommendedName>
        <fullName evidence="3">Right handed beta helix domain-containing protein</fullName>
    </recommendedName>
</protein>
<evidence type="ECO:0000313" key="1">
    <source>
        <dbReference type="Ensembl" id="ENSCINP00000027369.2"/>
    </source>
</evidence>
<dbReference type="InParanoid" id="F6X777"/>
<sequence>MAKYLVRRRELLDYQARIQSEGEPTNSEAVECWRKYYEVLMLSGLLQIWETLQLRTEGPCFPRVLRRTKGPRADGYTVTHIVVDKLTPAMLRSFHDDAVMQQHKTPQSALQQCYEGDIILIFPGTYSGEGFHELTESITIKGEGERDDIIIEAIPYDDLFVNVSSADVTIENITFNQADNTEGILRVESGHARLVNCLLRCDGTGVTVREGASITMRGCTITG</sequence>
<organism evidence="1 2">
    <name type="scientific">Ciona intestinalis</name>
    <name type="common">Transparent sea squirt</name>
    <name type="synonym">Ascidia intestinalis</name>
    <dbReference type="NCBI Taxonomy" id="7719"/>
    <lineage>
        <taxon>Eukaryota</taxon>
        <taxon>Metazoa</taxon>
        <taxon>Chordata</taxon>
        <taxon>Tunicata</taxon>
        <taxon>Ascidiacea</taxon>
        <taxon>Phlebobranchia</taxon>
        <taxon>Cionidae</taxon>
        <taxon>Ciona</taxon>
    </lineage>
</organism>